<dbReference type="InterPro" id="IPR052261">
    <property type="entry name" value="Glycosyltransferase_13"/>
</dbReference>
<dbReference type="Gene3D" id="3.90.550.10">
    <property type="entry name" value="Spore Coat Polysaccharide Biosynthesis Protein SpsA, Chain A"/>
    <property type="match status" value="1"/>
</dbReference>
<dbReference type="SUPFAM" id="SSF53448">
    <property type="entry name" value="Nucleotide-diphospho-sugar transferases"/>
    <property type="match status" value="1"/>
</dbReference>
<evidence type="ECO:0000256" key="11">
    <source>
        <dbReference type="ARBA" id="ARBA00023136"/>
    </source>
</evidence>
<dbReference type="PANTHER" id="PTHR10468">
    <property type="entry name" value="PROTEIN O-LINKED-MANNOSE BETA-1,2-N-ACETYLGLUCOSAMINYLTRANSFERASE 1/ALPHA-1,3-MANNOSYL-GLYCOPROTEIN 2-BETA-N-ACETYLGLUCOSAMINYLTRANSFERASE"/>
    <property type="match status" value="1"/>
</dbReference>
<evidence type="ECO:0000256" key="8">
    <source>
        <dbReference type="ARBA" id="ARBA00022968"/>
    </source>
</evidence>
<comment type="caution">
    <text evidence="18">The sequence shown here is derived from an EMBL/GenBank/DDBJ whole genome shotgun (WGS) entry which is preliminary data.</text>
</comment>
<evidence type="ECO:0000313" key="18">
    <source>
        <dbReference type="EMBL" id="KAF2322605.1"/>
    </source>
</evidence>
<dbReference type="Pfam" id="PF03071">
    <property type="entry name" value="GNT-I"/>
    <property type="match status" value="1"/>
</dbReference>
<comment type="subcellular location">
    <subcellularLocation>
        <location evidence="1 16">Golgi apparatus membrane</location>
        <topology evidence="1 16">Single-pass type II membrane protein</topology>
    </subcellularLocation>
</comment>
<evidence type="ECO:0000313" key="19">
    <source>
        <dbReference type="Proteomes" id="UP000467840"/>
    </source>
</evidence>
<dbReference type="GO" id="GO:0030145">
    <property type="term" value="F:manganese ion binding"/>
    <property type="evidence" value="ECO:0007669"/>
    <property type="project" value="UniProtKB-UniRule"/>
</dbReference>
<gene>
    <name evidence="18" type="ORF">GH714_020800</name>
</gene>
<evidence type="ECO:0000256" key="6">
    <source>
        <dbReference type="ARBA" id="ARBA00022692"/>
    </source>
</evidence>
<keyword evidence="17" id="KW-0175">Coiled coil</keyword>
<keyword evidence="11" id="KW-0472">Membrane</keyword>
<comment type="function">
    <text evidence="16">Initiates complex N-linked carbohydrate formation. Essential for the conversion of high-mannose to hybrid and complex N-glycans.</text>
</comment>
<evidence type="ECO:0000256" key="4">
    <source>
        <dbReference type="ARBA" id="ARBA00022676"/>
    </source>
</evidence>
<comment type="similarity">
    <text evidence="3 16">Belongs to the glycosyltransferase 13 family.</text>
</comment>
<keyword evidence="10 16" id="KW-0333">Golgi apparatus</keyword>
<evidence type="ECO:0000256" key="12">
    <source>
        <dbReference type="ARBA" id="ARBA00023211"/>
    </source>
</evidence>
<keyword evidence="4 16" id="KW-0328">Glycosyltransferase</keyword>
<organism evidence="18 19">
    <name type="scientific">Hevea brasiliensis</name>
    <name type="common">Para rubber tree</name>
    <name type="synonym">Siphonia brasiliensis</name>
    <dbReference type="NCBI Taxonomy" id="3981"/>
    <lineage>
        <taxon>Eukaryota</taxon>
        <taxon>Viridiplantae</taxon>
        <taxon>Streptophyta</taxon>
        <taxon>Embryophyta</taxon>
        <taxon>Tracheophyta</taxon>
        <taxon>Spermatophyta</taxon>
        <taxon>Magnoliopsida</taxon>
        <taxon>eudicotyledons</taxon>
        <taxon>Gunneridae</taxon>
        <taxon>Pentapetalae</taxon>
        <taxon>rosids</taxon>
        <taxon>fabids</taxon>
        <taxon>Malpighiales</taxon>
        <taxon>Euphorbiaceae</taxon>
        <taxon>Crotonoideae</taxon>
        <taxon>Micrandreae</taxon>
        <taxon>Hevea</taxon>
    </lineage>
</organism>
<evidence type="ECO:0000256" key="3">
    <source>
        <dbReference type="ARBA" id="ARBA00006492"/>
    </source>
</evidence>
<comment type="cofactor">
    <cofactor evidence="16">
        <name>Mn(2+)</name>
        <dbReference type="ChEBI" id="CHEBI:29035"/>
    </cofactor>
    <text evidence="16">The cofactor is mostly bound to the substrate.</text>
</comment>
<evidence type="ECO:0000256" key="2">
    <source>
        <dbReference type="ARBA" id="ARBA00004922"/>
    </source>
</evidence>
<sequence>MRLFATQSEYADRLAAAVESENHCTSQMRLLIDQISMQQGRIVALEEERKRQGEECRQLKALIEDLERKGLQKVADKAPVAAVVIMACNRADYLERTIKSVLKYQSSIASRYPLFVSQDGSNPDVRSKALSYDQLMYMQHLDSEPVQTERPGELIAYYKIARHYKWALDQLFYKHKFSRVIILEDDMEIAPDFFNYFEAAAALLIKTSPLWLFPHGMTMDKSNLCMIRSLVVVALL</sequence>
<evidence type="ECO:0000256" key="7">
    <source>
        <dbReference type="ARBA" id="ARBA00022723"/>
    </source>
</evidence>
<evidence type="ECO:0000256" key="10">
    <source>
        <dbReference type="ARBA" id="ARBA00023034"/>
    </source>
</evidence>
<keyword evidence="8 16" id="KW-0735">Signal-anchor</keyword>
<evidence type="ECO:0000256" key="5">
    <source>
        <dbReference type="ARBA" id="ARBA00022679"/>
    </source>
</evidence>
<keyword evidence="19" id="KW-1185">Reference proteome</keyword>
<evidence type="ECO:0000256" key="17">
    <source>
        <dbReference type="SAM" id="Coils"/>
    </source>
</evidence>
<reference evidence="18 19" key="1">
    <citation type="journal article" date="2020" name="Mol. Plant">
        <title>The Chromosome-Based Rubber Tree Genome Provides New Insights into Spurge Genome Evolution and Rubber Biosynthesis.</title>
        <authorList>
            <person name="Liu J."/>
            <person name="Shi C."/>
            <person name="Shi C.C."/>
            <person name="Li W."/>
            <person name="Zhang Q.J."/>
            <person name="Zhang Y."/>
            <person name="Li K."/>
            <person name="Lu H.F."/>
            <person name="Shi C."/>
            <person name="Zhu S.T."/>
            <person name="Xiao Z.Y."/>
            <person name="Nan H."/>
            <person name="Yue Y."/>
            <person name="Zhu X.G."/>
            <person name="Wu Y."/>
            <person name="Hong X.N."/>
            <person name="Fan G.Y."/>
            <person name="Tong Y."/>
            <person name="Zhang D."/>
            <person name="Mao C.L."/>
            <person name="Liu Y.L."/>
            <person name="Hao S.J."/>
            <person name="Liu W.Q."/>
            <person name="Lv M.Q."/>
            <person name="Zhang H.B."/>
            <person name="Liu Y."/>
            <person name="Hu-Tang G.R."/>
            <person name="Wang J.P."/>
            <person name="Wang J.H."/>
            <person name="Sun Y.H."/>
            <person name="Ni S.B."/>
            <person name="Chen W.B."/>
            <person name="Zhang X.C."/>
            <person name="Jiao Y.N."/>
            <person name="Eichler E.E."/>
            <person name="Li G.H."/>
            <person name="Liu X."/>
            <person name="Gao L.Z."/>
        </authorList>
    </citation>
    <scope>NUCLEOTIDE SEQUENCE [LARGE SCALE GENOMIC DNA]</scope>
    <source>
        <strain evidence="19">cv. GT1</strain>
        <tissue evidence="18">Leaf</tissue>
    </source>
</reference>
<evidence type="ECO:0000256" key="1">
    <source>
        <dbReference type="ARBA" id="ARBA00004323"/>
    </source>
</evidence>
<dbReference type="InterPro" id="IPR004139">
    <property type="entry name" value="Glyco_trans_13"/>
</dbReference>
<accession>A0A6A6NCF6</accession>
<dbReference type="InterPro" id="IPR029044">
    <property type="entry name" value="Nucleotide-diphossugar_trans"/>
</dbReference>
<keyword evidence="6" id="KW-0812">Transmembrane</keyword>
<evidence type="ECO:0000256" key="16">
    <source>
        <dbReference type="RuleBase" id="RU368119"/>
    </source>
</evidence>
<evidence type="ECO:0000256" key="13">
    <source>
        <dbReference type="ARBA" id="ARBA00038949"/>
    </source>
</evidence>
<keyword evidence="7 16" id="KW-0479">Metal-binding</keyword>
<dbReference type="PANTHER" id="PTHR10468:SF0">
    <property type="entry name" value="ALPHA-1,3-MANNOSYL-GLYCOPROTEIN 2-BETA-N-ACETYLGLUCOSAMINYLTRANSFERASE"/>
    <property type="match status" value="1"/>
</dbReference>
<comment type="catalytic activity">
    <reaction evidence="15 16">
        <text>N(4)-(alpha-D-Man-(1-&gt;3)-[alpha-D-Man-(1-&gt;3)-[alpha-D-Man-(1-&gt;6)]-alpha-D-Man-(1-&gt;6)]-beta-D-Man-(1-&gt;4)-beta-D-GlcNAc-(1-&gt;4)-beta-D-GlcNAc)-L-asparaginyl-[protein] (N-glucan mannose isomer 5A1,2) + UDP-N-acetyl-alpha-D-glucosamine = N(4)-{beta-D-GlcNAc-(1-&gt;2)-alpha-D-Man-(1-&gt;3)-[alpha-D-Man-(1-&gt;3)-[alpha-D-Man-(1-&gt;6)]-alpha-D-Man-(1-&gt;6)]-beta-D-Man-(1-&gt;4)-beta-D-GlcNAc-(1-&gt;4)-beta-D-GlcNAc}-L-asparaginyl-[protein] + UDP + H(+)</text>
        <dbReference type="Rhea" id="RHEA:11456"/>
        <dbReference type="Rhea" id="RHEA-COMP:14367"/>
        <dbReference type="Rhea" id="RHEA-COMP:14368"/>
        <dbReference type="ChEBI" id="CHEBI:15378"/>
        <dbReference type="ChEBI" id="CHEBI:57705"/>
        <dbReference type="ChEBI" id="CHEBI:58223"/>
        <dbReference type="ChEBI" id="CHEBI:59087"/>
        <dbReference type="ChEBI" id="CHEBI:60625"/>
        <dbReference type="EC" id="2.4.1.101"/>
    </reaction>
</comment>
<evidence type="ECO:0000256" key="14">
    <source>
        <dbReference type="ARBA" id="ARBA00041712"/>
    </source>
</evidence>
<dbReference type="GO" id="GO:0000139">
    <property type="term" value="C:Golgi membrane"/>
    <property type="evidence" value="ECO:0007669"/>
    <property type="project" value="UniProtKB-SubCell"/>
</dbReference>
<keyword evidence="9" id="KW-1133">Transmembrane helix</keyword>
<evidence type="ECO:0000256" key="9">
    <source>
        <dbReference type="ARBA" id="ARBA00022989"/>
    </source>
</evidence>
<dbReference type="AlphaFoldDB" id="A0A6A6NCF6"/>
<keyword evidence="12 16" id="KW-0464">Manganese</keyword>
<proteinExistence type="inferred from homology"/>
<dbReference type="EC" id="2.4.1.101" evidence="13 16"/>
<dbReference type="Proteomes" id="UP000467840">
    <property type="component" value="Chromosome 11"/>
</dbReference>
<feature type="coiled-coil region" evidence="17">
    <location>
        <begin position="42"/>
        <end position="69"/>
    </location>
</feature>
<dbReference type="GO" id="GO:0003827">
    <property type="term" value="F:alpha-1,3-mannosylglycoprotein 2-beta-N-acetylglucosaminyltransferase activity"/>
    <property type="evidence" value="ECO:0007669"/>
    <property type="project" value="UniProtKB-UniRule"/>
</dbReference>
<name>A0A6A6NCF6_HEVBR</name>
<dbReference type="UniPathway" id="UPA00378"/>
<dbReference type="EMBL" id="JAAGAX010000002">
    <property type="protein sequence ID" value="KAF2322605.1"/>
    <property type="molecule type" value="Genomic_DNA"/>
</dbReference>
<comment type="pathway">
    <text evidence="2 16">Protein modification; protein glycosylation.</text>
</comment>
<keyword evidence="5" id="KW-0808">Transferase</keyword>
<protein>
    <recommendedName>
        <fullName evidence="13 16">Alpha-1,3-mannosyl-glycoprotein 2-beta-N-acetylglucosaminyltransferase</fullName>
        <shortName evidence="16">GNT-I</shortName>
        <shortName evidence="16">GlcNAc-T I</shortName>
        <ecNumber evidence="13 16">2.4.1.101</ecNumber>
    </recommendedName>
    <alternativeName>
        <fullName evidence="14 16">N-glycosyl-oligosaccharide-glycoprotein N-acetylglucosaminyltransferase I</fullName>
    </alternativeName>
</protein>
<evidence type="ECO:0000256" key="15">
    <source>
        <dbReference type="ARBA" id="ARBA00049421"/>
    </source>
</evidence>